<evidence type="ECO:0000313" key="2">
    <source>
        <dbReference type="EMBL" id="GAA3173193.1"/>
    </source>
</evidence>
<comment type="caution">
    <text evidence="2">The sequence shown here is derived from an EMBL/GenBank/DDBJ whole genome shotgun (WGS) entry which is preliminary data.</text>
</comment>
<feature type="region of interest" description="Disordered" evidence="1">
    <location>
        <begin position="1"/>
        <end position="20"/>
    </location>
</feature>
<dbReference type="EMBL" id="BAAAVV010000006">
    <property type="protein sequence ID" value="GAA3173193.1"/>
    <property type="molecule type" value="Genomic_DNA"/>
</dbReference>
<name>A0ABP6PAW9_9ACTN</name>
<gene>
    <name evidence="2" type="ORF">GCM10010531_28410</name>
</gene>
<sequence length="70" mass="6914">MARPGGTGPPPDPGSAASATAFSQHRCRCGTALPEGIPMNDIRDIVCKGLVIGGVIGSLPGSVLTAAVRS</sequence>
<dbReference type="Proteomes" id="UP001499924">
    <property type="component" value="Unassembled WGS sequence"/>
</dbReference>
<evidence type="ECO:0000256" key="1">
    <source>
        <dbReference type="SAM" id="MobiDB-lite"/>
    </source>
</evidence>
<proteinExistence type="predicted"/>
<keyword evidence="3" id="KW-1185">Reference proteome</keyword>
<protein>
    <submittedName>
        <fullName evidence="2">Uncharacterized protein</fullName>
    </submittedName>
</protein>
<evidence type="ECO:0000313" key="3">
    <source>
        <dbReference type="Proteomes" id="UP001499924"/>
    </source>
</evidence>
<organism evidence="2 3">
    <name type="scientific">Blastococcus jejuensis</name>
    <dbReference type="NCBI Taxonomy" id="351224"/>
    <lineage>
        <taxon>Bacteria</taxon>
        <taxon>Bacillati</taxon>
        <taxon>Actinomycetota</taxon>
        <taxon>Actinomycetes</taxon>
        <taxon>Geodermatophilales</taxon>
        <taxon>Geodermatophilaceae</taxon>
        <taxon>Blastococcus</taxon>
    </lineage>
</organism>
<reference evidence="3" key="1">
    <citation type="journal article" date="2019" name="Int. J. Syst. Evol. Microbiol.">
        <title>The Global Catalogue of Microorganisms (GCM) 10K type strain sequencing project: providing services to taxonomists for standard genome sequencing and annotation.</title>
        <authorList>
            <consortium name="The Broad Institute Genomics Platform"/>
            <consortium name="The Broad Institute Genome Sequencing Center for Infectious Disease"/>
            <person name="Wu L."/>
            <person name="Ma J."/>
        </authorList>
    </citation>
    <scope>NUCLEOTIDE SEQUENCE [LARGE SCALE GENOMIC DNA]</scope>
    <source>
        <strain evidence="3">JCM 15614</strain>
    </source>
</reference>
<accession>A0ABP6PAW9</accession>